<feature type="region of interest" description="Disordered" evidence="3">
    <location>
        <begin position="815"/>
        <end position="834"/>
    </location>
</feature>
<feature type="domain" description="SKP1 component dimerisation" evidence="6">
    <location>
        <begin position="864"/>
        <end position="911"/>
    </location>
</feature>
<feature type="signal peptide" evidence="5">
    <location>
        <begin position="1"/>
        <end position="19"/>
    </location>
</feature>
<dbReference type="SUPFAM" id="SSF54695">
    <property type="entry name" value="POZ domain"/>
    <property type="match status" value="1"/>
</dbReference>
<evidence type="ECO:0000313" key="8">
    <source>
        <dbReference type="EMBL" id="CAD7265807.1"/>
    </source>
</evidence>
<proteinExistence type="inferred from homology"/>
<organism evidence="8">
    <name type="scientific">Timema shepardi</name>
    <name type="common">Walking stick</name>
    <dbReference type="NCBI Taxonomy" id="629360"/>
    <lineage>
        <taxon>Eukaryota</taxon>
        <taxon>Metazoa</taxon>
        <taxon>Ecdysozoa</taxon>
        <taxon>Arthropoda</taxon>
        <taxon>Hexapoda</taxon>
        <taxon>Insecta</taxon>
        <taxon>Pterygota</taxon>
        <taxon>Neoptera</taxon>
        <taxon>Polyneoptera</taxon>
        <taxon>Phasmatodea</taxon>
        <taxon>Timematodea</taxon>
        <taxon>Timematoidea</taxon>
        <taxon>Timematidae</taxon>
        <taxon>Timema</taxon>
    </lineage>
</organism>
<dbReference type="InterPro" id="IPR036179">
    <property type="entry name" value="Ig-like_dom_sf"/>
</dbReference>
<evidence type="ECO:0000256" key="4">
    <source>
        <dbReference type="SAM" id="Phobius"/>
    </source>
</evidence>
<feature type="domain" description="SKP1 component POZ" evidence="7">
    <location>
        <begin position="755"/>
        <end position="818"/>
    </location>
</feature>
<dbReference type="SUPFAM" id="SSF81382">
    <property type="entry name" value="Skp1 dimerisation domain-like"/>
    <property type="match status" value="1"/>
</dbReference>
<evidence type="ECO:0000256" key="3">
    <source>
        <dbReference type="SAM" id="MobiDB-lite"/>
    </source>
</evidence>
<keyword evidence="4" id="KW-0472">Membrane</keyword>
<feature type="region of interest" description="Disordered" evidence="3">
    <location>
        <begin position="691"/>
        <end position="725"/>
    </location>
</feature>
<dbReference type="InterPro" id="IPR016897">
    <property type="entry name" value="SKP1"/>
</dbReference>
<dbReference type="EMBL" id="OC005988">
    <property type="protein sequence ID" value="CAD7265807.1"/>
    <property type="molecule type" value="Genomic_DNA"/>
</dbReference>
<dbReference type="InterPro" id="IPR016072">
    <property type="entry name" value="Skp1_comp_dimer"/>
</dbReference>
<reference evidence="8" key="1">
    <citation type="submission" date="2020-11" db="EMBL/GenBank/DDBJ databases">
        <authorList>
            <person name="Tran Van P."/>
        </authorList>
    </citation>
    <scope>NUCLEOTIDE SEQUENCE</scope>
</reference>
<sequence length="914" mass="102226">MKTYSSFVLCLLCISQAHSKDFVRVLENEAFVLEISSKIVTRESVTQCELVTPDTKIYQVFPTTDLPFYATNFTNYSSYEKTTCAVSISPLTSSLTGLYQLKVYGNEKTASNSTYLRVQVPTPLWPQRGIRVSEGEDFFVHLKANMTNMTECRVVFFDGSNMTDILLLENKTDSFIKYKGSGYKQDETYNIWTNELLLGSNSNTVVNPEGIKYCLTKDSDGIFSKIEKNNCVSSIITPVTDTDAGNYSYKIALDGRMREVDTTLILSVHQDDKPSGTYKEVKTLITKSESGEWNLLCRMLIGDNSDEASFCRFLHPNGTGLLMTDGVGNSQYSYYGEGLNSKLYRDCGITIHKPTVADNGVWNCYIYWNEKLRIGRLQVNTLSDGFIQPIRSRVSGSANMIVMESTILELYCQIDAILDYCWFLRPNGSHFVPDYDAANLKLGKCSASTVQMNRNDSGEWVCNMGIMGHPEGDSKHSFNVTVATSRLMAKTAHQKAKLKESTTIHCITAPAAKTLSYCRFVRPDGVGISPARTSRTILDRYTSTGGGLEKGDCLLTIDEVTSRDFGHWRCAAIIQGEYEEIYDHFTLSQSEDDRPINTAAISGIAVGVAALVASVAFIVYYVIKRNKQRFMQRLAQPGDNIMSAMPFRTLRHSDGLTSDPTMANRIIRETVSETTLKEIVTGQESILDLRFGKTKSVPGRPSSGTSRGSQLESSPERPRTPPVNPELTFLNESAVTPSRLHTRSPALRSIKTMPNIKLQSSDGEVFDIDVEVAKCSVTIKTMLEDLGMDDDEEEIVPLPNVNSAILKKVIQWATFHKDDPPPPEDDENKEKRTDDISSWDADFLKVDQGTLFELILAANYLDIKGLLDVTCKTVANMIKGKTPEEIRKTFNIKNDFTATEEEQVRKENEWCEEK</sequence>
<dbReference type="InterPro" id="IPR001232">
    <property type="entry name" value="SKP1-like"/>
</dbReference>
<evidence type="ECO:0000256" key="1">
    <source>
        <dbReference type="ARBA" id="ARBA00009993"/>
    </source>
</evidence>
<dbReference type="CDD" id="cd18322">
    <property type="entry name" value="BTB_POZ_SKP1"/>
    <property type="match status" value="1"/>
</dbReference>
<dbReference type="SUPFAM" id="SSF48726">
    <property type="entry name" value="Immunoglobulin"/>
    <property type="match status" value="1"/>
</dbReference>
<dbReference type="AlphaFoldDB" id="A0A7R9B560"/>
<dbReference type="InterPro" id="IPR016073">
    <property type="entry name" value="Skp1_comp_POZ"/>
</dbReference>
<protein>
    <recommendedName>
        <fullName evidence="9">S-phase kinase-associated protein 1</fullName>
    </recommendedName>
</protein>
<evidence type="ECO:0000256" key="2">
    <source>
        <dbReference type="ARBA" id="ARBA00022786"/>
    </source>
</evidence>
<evidence type="ECO:0000259" key="7">
    <source>
        <dbReference type="Pfam" id="PF03931"/>
    </source>
</evidence>
<keyword evidence="4" id="KW-1133">Transmembrane helix</keyword>
<dbReference type="FunFam" id="3.30.710.10:FF:000018">
    <property type="entry name" value="S-phase kinase-associated protein 1"/>
    <property type="match status" value="1"/>
</dbReference>
<dbReference type="InterPro" id="IPR011333">
    <property type="entry name" value="SKP1/BTB/POZ_sf"/>
</dbReference>
<dbReference type="InterPro" id="IPR036296">
    <property type="entry name" value="SKP1-like_dim_sf"/>
</dbReference>
<dbReference type="Pfam" id="PF01466">
    <property type="entry name" value="Skp1"/>
    <property type="match status" value="1"/>
</dbReference>
<keyword evidence="2" id="KW-0833">Ubl conjugation pathway</keyword>
<gene>
    <name evidence="8" type="ORF">TSIB3V08_LOCUS9837</name>
</gene>
<keyword evidence="4" id="KW-0812">Transmembrane</keyword>
<dbReference type="Gene3D" id="3.30.710.10">
    <property type="entry name" value="Potassium Channel Kv1.1, Chain A"/>
    <property type="match status" value="1"/>
</dbReference>
<name>A0A7R9B560_TIMSH</name>
<evidence type="ECO:0000259" key="6">
    <source>
        <dbReference type="Pfam" id="PF01466"/>
    </source>
</evidence>
<evidence type="ECO:0008006" key="9">
    <source>
        <dbReference type="Google" id="ProtNLM"/>
    </source>
</evidence>
<dbReference type="Pfam" id="PF03931">
    <property type="entry name" value="Skp1_POZ"/>
    <property type="match status" value="1"/>
</dbReference>
<accession>A0A7R9B560</accession>
<evidence type="ECO:0000256" key="5">
    <source>
        <dbReference type="SAM" id="SignalP"/>
    </source>
</evidence>
<dbReference type="PANTHER" id="PTHR11165">
    <property type="entry name" value="SKP1"/>
    <property type="match status" value="1"/>
</dbReference>
<dbReference type="GO" id="GO:0006511">
    <property type="term" value="P:ubiquitin-dependent protein catabolic process"/>
    <property type="evidence" value="ECO:0007669"/>
    <property type="project" value="InterPro"/>
</dbReference>
<comment type="similarity">
    <text evidence="1">Belongs to the SKP1 family.</text>
</comment>
<feature type="transmembrane region" description="Helical" evidence="4">
    <location>
        <begin position="599"/>
        <end position="623"/>
    </location>
</feature>
<keyword evidence="5" id="KW-0732">Signal</keyword>
<dbReference type="SMART" id="SM00512">
    <property type="entry name" value="Skp1"/>
    <property type="match status" value="1"/>
</dbReference>
<feature type="compositionally biased region" description="Low complexity" evidence="3">
    <location>
        <begin position="696"/>
        <end position="709"/>
    </location>
</feature>
<feature type="chain" id="PRO_5030699955" description="S-phase kinase-associated protein 1" evidence="5">
    <location>
        <begin position="20"/>
        <end position="914"/>
    </location>
</feature>